<evidence type="ECO:0000259" key="2">
    <source>
        <dbReference type="PROSITE" id="PS50966"/>
    </source>
</evidence>
<evidence type="ECO:0000313" key="3">
    <source>
        <dbReference type="EMBL" id="BAN89961.1"/>
    </source>
</evidence>
<evidence type="ECO:0000256" key="1">
    <source>
        <dbReference type="PROSITE-ProRule" id="PRU00325"/>
    </source>
</evidence>
<proteinExistence type="predicted"/>
<dbReference type="InterPro" id="IPR007527">
    <property type="entry name" value="Znf_SWIM"/>
</dbReference>
<keyword evidence="1" id="KW-0863">Zinc-finger</keyword>
<evidence type="ECO:0000313" key="4">
    <source>
        <dbReference type="Proteomes" id="UP000016887"/>
    </source>
</evidence>
<keyword evidence="1" id="KW-0862">Zinc</keyword>
<dbReference type="PROSITE" id="PS50966">
    <property type="entry name" value="ZF_SWIM"/>
    <property type="match status" value="1"/>
</dbReference>
<gene>
    <name evidence="3" type="ORF">ACAM_0492</name>
</gene>
<dbReference type="GO" id="GO:0008270">
    <property type="term" value="F:zinc ion binding"/>
    <property type="evidence" value="ECO:0007669"/>
    <property type="project" value="UniProtKB-KW"/>
</dbReference>
<keyword evidence="1" id="KW-0479">Metal-binding</keyword>
<accession>U3TC07</accession>
<dbReference type="AlphaFoldDB" id="U3TC07"/>
<reference evidence="3 4" key="1">
    <citation type="journal article" date="2013" name="Appl. Environ. Microbiol.">
        <title>Variation of the Virus-Related Elements within Syntenic Genomes of the Hyperthermophilic Archaeon Aeropyrum.</title>
        <authorList>
            <person name="Daifuku T."/>
            <person name="Yoshida T."/>
            <person name="Kitamura T."/>
            <person name="Kawaichi S."/>
            <person name="Inoue T."/>
            <person name="Nomura K."/>
            <person name="Yoshida Y."/>
            <person name="Kuno S."/>
            <person name="Sako Y."/>
        </authorList>
    </citation>
    <scope>NUCLEOTIDE SEQUENCE [LARGE SCALE GENOMIC DNA]</scope>
    <source>
        <strain evidence="3 4">SY1</strain>
    </source>
</reference>
<dbReference type="KEGG" id="acj:ACAM_0492"/>
<name>U3TC07_9CREN</name>
<keyword evidence="4" id="KW-1185">Reference proteome</keyword>
<protein>
    <submittedName>
        <fullName evidence="3">Uncharacterized metal-binding protein</fullName>
    </submittedName>
</protein>
<dbReference type="Proteomes" id="UP000016887">
    <property type="component" value="Chromosome"/>
</dbReference>
<organism evidence="3 4">
    <name type="scientific">Aeropyrum camini SY1 = JCM 12091</name>
    <dbReference type="NCBI Taxonomy" id="1198449"/>
    <lineage>
        <taxon>Archaea</taxon>
        <taxon>Thermoproteota</taxon>
        <taxon>Thermoprotei</taxon>
        <taxon>Desulfurococcales</taxon>
        <taxon>Desulfurococcaceae</taxon>
        <taxon>Aeropyrum</taxon>
    </lineage>
</organism>
<dbReference type="eggNOG" id="arCOG01120">
    <property type="taxonomic scope" value="Archaea"/>
</dbReference>
<dbReference type="EMBL" id="AP012489">
    <property type="protein sequence ID" value="BAN89961.1"/>
    <property type="molecule type" value="Genomic_DNA"/>
</dbReference>
<dbReference type="STRING" id="1198449.ACAM_0492"/>
<feature type="domain" description="SWIM-type" evidence="2">
    <location>
        <begin position="34"/>
        <end position="79"/>
    </location>
</feature>
<sequence>MRDACLEYLALEPDEVLGLSGRYVKLEAGGATGVWVYLGGSRDYILVEGLYCSCPSMAGSLLKGGWGCKHLRGLKAAVSSGRFRRVAMEPREVGRVVMEVYASGLAVTVRRRLASGG</sequence>